<accession>A0A384JIM9</accession>
<reference evidence="1 2" key="2">
    <citation type="journal article" date="2012" name="Eukaryot. Cell">
        <title>Genome update of Botrytis cinerea strains B05.10 and T4.</title>
        <authorList>
            <person name="Staats M."/>
            <person name="van Kan J.A."/>
        </authorList>
    </citation>
    <scope>NUCLEOTIDE SEQUENCE [LARGE SCALE GENOMIC DNA]</scope>
    <source>
        <strain evidence="1 2">B05.10</strain>
    </source>
</reference>
<dbReference type="RefSeq" id="XP_024548908.1">
    <property type="nucleotide sequence ID" value="XM_024693123.1"/>
</dbReference>
<sequence length="343" mass="39179">MGIPYLFEDNEKTFQTQEWCFLLSQSADVYKNCVVKTITHVKNLRSKVVHEYLQAIIEDVDTGNRTRLIAERQTKQDQVILGRWASKKSFELLSSSSSSSSSPSGDLPLPLFSITFDSPSFKVLDLAGILAKTTEIGGSYNLLTKNCYWFAYTAYTALKLKFNGLEEHWHFWKWRGSLILFKGKAGGKAGEFQVEIDSRMRWAPGKPTPTWEFLDEFYKSVIRLEADSSEEAEDIIEENLTTYIMSDMDKSKTLGAMQYADFPQNLSSDLGLDEAYEEAKQLSGISEYIKVYNDYKENERVQEPDNYEVLTPEGFQALELTPEDTEKLEYSVKAMVGQILAEY</sequence>
<gene>
    <name evidence="1" type="ORF">BCIN_05g06250</name>
</gene>
<dbReference type="KEGG" id="bfu:BCIN_05g06250"/>
<dbReference type="GeneID" id="5440210"/>
<dbReference type="EMBL" id="CP009809">
    <property type="protein sequence ID" value="ATZ50257.1"/>
    <property type="molecule type" value="Genomic_DNA"/>
</dbReference>
<dbReference type="VEuPathDB" id="FungiDB:Bcin05g06250"/>
<dbReference type="AlphaFoldDB" id="A0A384JIM9"/>
<protein>
    <submittedName>
        <fullName evidence="1">Uncharacterized protein</fullName>
    </submittedName>
</protein>
<evidence type="ECO:0000313" key="2">
    <source>
        <dbReference type="Proteomes" id="UP000001798"/>
    </source>
</evidence>
<proteinExistence type="predicted"/>
<keyword evidence="2" id="KW-1185">Reference proteome</keyword>
<evidence type="ECO:0000313" key="1">
    <source>
        <dbReference type="EMBL" id="ATZ50257.1"/>
    </source>
</evidence>
<reference evidence="1 2" key="3">
    <citation type="journal article" date="2017" name="Mol. Plant Pathol.">
        <title>A gapless genome sequence of the fungus Botrytis cinerea.</title>
        <authorList>
            <person name="Van Kan J.A."/>
            <person name="Stassen J.H."/>
            <person name="Mosbach A."/>
            <person name="Van Der Lee T.A."/>
            <person name="Faino L."/>
            <person name="Farmer A.D."/>
            <person name="Papasotiriou D.G."/>
            <person name="Zhou S."/>
            <person name="Seidl M.F."/>
            <person name="Cottam E."/>
            <person name="Edel D."/>
            <person name="Hahn M."/>
            <person name="Schwartz D.C."/>
            <person name="Dietrich R.A."/>
            <person name="Widdison S."/>
            <person name="Scalliet G."/>
        </authorList>
    </citation>
    <scope>NUCLEOTIDE SEQUENCE [LARGE SCALE GENOMIC DNA]</scope>
    <source>
        <strain evidence="1 2">B05.10</strain>
    </source>
</reference>
<name>A0A384JIM9_BOTFB</name>
<reference evidence="1 2" key="1">
    <citation type="journal article" date="2011" name="PLoS Genet.">
        <title>Genomic analysis of the necrotrophic fungal pathogens Sclerotinia sclerotiorum and Botrytis cinerea.</title>
        <authorList>
            <person name="Amselem J."/>
            <person name="Cuomo C.A."/>
            <person name="van Kan J.A."/>
            <person name="Viaud M."/>
            <person name="Benito E.P."/>
            <person name="Couloux A."/>
            <person name="Coutinho P.M."/>
            <person name="de Vries R.P."/>
            <person name="Dyer P.S."/>
            <person name="Fillinger S."/>
            <person name="Fournier E."/>
            <person name="Gout L."/>
            <person name="Hahn M."/>
            <person name="Kohn L."/>
            <person name="Lapalu N."/>
            <person name="Plummer K.M."/>
            <person name="Pradier J.M."/>
            <person name="Quevillon E."/>
            <person name="Sharon A."/>
            <person name="Simon A."/>
            <person name="ten Have A."/>
            <person name="Tudzynski B."/>
            <person name="Tudzynski P."/>
            <person name="Wincker P."/>
            <person name="Andrew M."/>
            <person name="Anthouard V."/>
            <person name="Beever R.E."/>
            <person name="Beffa R."/>
            <person name="Benoit I."/>
            <person name="Bouzid O."/>
            <person name="Brault B."/>
            <person name="Chen Z."/>
            <person name="Choquer M."/>
            <person name="Collemare J."/>
            <person name="Cotton P."/>
            <person name="Danchin E.G."/>
            <person name="Da Silva C."/>
            <person name="Gautier A."/>
            <person name="Giraud C."/>
            <person name="Giraud T."/>
            <person name="Gonzalez C."/>
            <person name="Grossetete S."/>
            <person name="Guldener U."/>
            <person name="Henrissat B."/>
            <person name="Howlett B.J."/>
            <person name="Kodira C."/>
            <person name="Kretschmer M."/>
            <person name="Lappartient A."/>
            <person name="Leroch M."/>
            <person name="Levis C."/>
            <person name="Mauceli E."/>
            <person name="Neuveglise C."/>
            <person name="Oeser B."/>
            <person name="Pearson M."/>
            <person name="Poulain J."/>
            <person name="Poussereau N."/>
            <person name="Quesneville H."/>
            <person name="Rascle C."/>
            <person name="Schumacher J."/>
            <person name="Segurens B."/>
            <person name="Sexton A."/>
            <person name="Silva E."/>
            <person name="Sirven C."/>
            <person name="Soanes D.M."/>
            <person name="Talbot N.J."/>
            <person name="Templeton M."/>
            <person name="Yandava C."/>
            <person name="Yarden O."/>
            <person name="Zeng Q."/>
            <person name="Rollins J.A."/>
            <person name="Lebrun M.H."/>
            <person name="Dickman M."/>
        </authorList>
    </citation>
    <scope>NUCLEOTIDE SEQUENCE [LARGE SCALE GENOMIC DNA]</scope>
    <source>
        <strain evidence="1 2">B05.10</strain>
    </source>
</reference>
<organism evidence="1 2">
    <name type="scientific">Botryotinia fuckeliana (strain B05.10)</name>
    <name type="common">Noble rot fungus</name>
    <name type="synonym">Botrytis cinerea</name>
    <dbReference type="NCBI Taxonomy" id="332648"/>
    <lineage>
        <taxon>Eukaryota</taxon>
        <taxon>Fungi</taxon>
        <taxon>Dikarya</taxon>
        <taxon>Ascomycota</taxon>
        <taxon>Pezizomycotina</taxon>
        <taxon>Leotiomycetes</taxon>
        <taxon>Helotiales</taxon>
        <taxon>Sclerotiniaceae</taxon>
        <taxon>Botrytis</taxon>
    </lineage>
</organism>
<dbReference type="OrthoDB" id="4895350at2759"/>
<dbReference type="Proteomes" id="UP000001798">
    <property type="component" value="Chromosome 5"/>
</dbReference>